<sequence>MSNVAEEQLPLMAHLEELRKRLTISAAAWFIAFLVCYSFAERLFSYIAGPVKTALPEGSSLVFINATEPFFTYMKLGALAGFLVALPIIFWQIWAFIAPGLYSNEKRLAIPFVLASCLCFGVGTYFGFFFVFPRIFTFLIGFGLKGSLAPMLSMGGYLSFATKLLFAFGVVFELPIIIFFLARIGIVDYKWLAAKRKYALVIGFVIGAILTPPDVFSQVALALPFVILYEIGIWVARFFGKKKTADEFEDEDESEGEGEAD</sequence>
<proteinExistence type="inferred from homology"/>
<evidence type="ECO:0000256" key="4">
    <source>
        <dbReference type="ARBA" id="ARBA00023136"/>
    </source>
</evidence>
<dbReference type="EMBL" id="NAAD01000016">
    <property type="protein sequence ID" value="ORJ58277.1"/>
    <property type="molecule type" value="Genomic_DNA"/>
</dbReference>
<name>A0A1X0XZL6_9BACT</name>
<feature type="transmembrane region" description="Helical" evidence="5">
    <location>
        <begin position="164"/>
        <end position="186"/>
    </location>
</feature>
<feature type="transmembrane region" description="Helical" evidence="5">
    <location>
        <begin position="109"/>
        <end position="131"/>
    </location>
</feature>
<dbReference type="PANTHER" id="PTHR30371">
    <property type="entry name" value="SEC-INDEPENDENT PROTEIN TRANSLOCASE PROTEIN TATC"/>
    <property type="match status" value="1"/>
</dbReference>
<comment type="subunit">
    <text evidence="5">Forms a complex with TatA.</text>
</comment>
<evidence type="ECO:0000256" key="2">
    <source>
        <dbReference type="ARBA" id="ARBA00022692"/>
    </source>
</evidence>
<keyword evidence="3 5" id="KW-1133">Transmembrane helix</keyword>
<dbReference type="PROSITE" id="PS01218">
    <property type="entry name" value="TATC"/>
    <property type="match status" value="1"/>
</dbReference>
<keyword evidence="5" id="KW-0653">Protein transport</keyword>
<accession>A0A1X0XZL6</accession>
<dbReference type="GO" id="GO:0009977">
    <property type="term" value="F:proton motive force dependent protein transmembrane transporter activity"/>
    <property type="evidence" value="ECO:0007669"/>
    <property type="project" value="TreeGrafter"/>
</dbReference>
<keyword evidence="4 5" id="KW-0472">Membrane</keyword>
<dbReference type="NCBIfam" id="TIGR00945">
    <property type="entry name" value="tatC"/>
    <property type="match status" value="1"/>
</dbReference>
<protein>
    <recommendedName>
        <fullName evidence="5">Sec-independent protein translocase protein TatC</fullName>
    </recommendedName>
</protein>
<evidence type="ECO:0000256" key="3">
    <source>
        <dbReference type="ARBA" id="ARBA00022989"/>
    </source>
</evidence>
<gene>
    <name evidence="5" type="primary">tatC</name>
    <name evidence="6" type="ORF">B5V00_12515</name>
</gene>
<feature type="transmembrane region" description="Helical" evidence="5">
    <location>
        <begin position="221"/>
        <end position="239"/>
    </location>
</feature>
<evidence type="ECO:0000256" key="1">
    <source>
        <dbReference type="ARBA" id="ARBA00004141"/>
    </source>
</evidence>
<dbReference type="GO" id="GO:0033281">
    <property type="term" value="C:TAT protein transport complex"/>
    <property type="evidence" value="ECO:0007669"/>
    <property type="project" value="UniProtKB-UniRule"/>
</dbReference>
<dbReference type="InterPro" id="IPR002033">
    <property type="entry name" value="TatC"/>
</dbReference>
<keyword evidence="7" id="KW-1185">Reference proteome</keyword>
<feature type="transmembrane region" description="Helical" evidence="5">
    <location>
        <begin position="138"/>
        <end position="158"/>
    </location>
</feature>
<reference evidence="6 7" key="1">
    <citation type="submission" date="2017-03" db="EMBL/GenBank/DDBJ databases">
        <title>Genome sequence of Geothermobacter sp. EPR-M, Deep-Sea Iron Reducer.</title>
        <authorList>
            <person name="Tully B."/>
            <person name="Savalia P."/>
            <person name="Abuyen K."/>
            <person name="Baughan C."/>
            <person name="Romero E."/>
            <person name="Ronkowski C."/>
            <person name="Torres B."/>
            <person name="Tremblay J."/>
            <person name="Trujillo A."/>
            <person name="Tyler M."/>
            <person name="Perez-Rodriguez I."/>
            <person name="Amend J."/>
        </authorList>
    </citation>
    <scope>NUCLEOTIDE SEQUENCE [LARGE SCALE GENOMIC DNA]</scope>
    <source>
        <strain evidence="6 7">EPR-M</strain>
    </source>
</reference>
<keyword evidence="5" id="KW-1003">Cell membrane</keyword>
<comment type="function">
    <text evidence="5">Part of the twin-arginine translocation (Tat) system that transports large folded proteins containing a characteristic twin-arginine motif in their signal peptide across membranes.</text>
</comment>
<evidence type="ECO:0000313" key="6">
    <source>
        <dbReference type="EMBL" id="ORJ58277.1"/>
    </source>
</evidence>
<dbReference type="GO" id="GO:0065002">
    <property type="term" value="P:intracellular protein transmembrane transport"/>
    <property type="evidence" value="ECO:0007669"/>
    <property type="project" value="TreeGrafter"/>
</dbReference>
<comment type="similarity">
    <text evidence="5">Belongs to the TatC family.</text>
</comment>
<dbReference type="HAMAP" id="MF_00902">
    <property type="entry name" value="TatC"/>
    <property type="match status" value="1"/>
</dbReference>
<evidence type="ECO:0000256" key="5">
    <source>
        <dbReference type="HAMAP-Rule" id="MF_00902"/>
    </source>
</evidence>
<dbReference type="OrthoDB" id="9777044at2"/>
<organism evidence="6 7">
    <name type="scientific">Geothermobacter hydrogeniphilus</name>
    <dbReference type="NCBI Taxonomy" id="1969733"/>
    <lineage>
        <taxon>Bacteria</taxon>
        <taxon>Pseudomonadati</taxon>
        <taxon>Thermodesulfobacteriota</taxon>
        <taxon>Desulfuromonadia</taxon>
        <taxon>Desulfuromonadales</taxon>
        <taxon>Geothermobacteraceae</taxon>
        <taxon>Geothermobacter</taxon>
    </lineage>
</organism>
<dbReference type="GO" id="GO:0043953">
    <property type="term" value="P:protein transport by the Tat complex"/>
    <property type="evidence" value="ECO:0007669"/>
    <property type="project" value="UniProtKB-UniRule"/>
</dbReference>
<dbReference type="Proteomes" id="UP000193136">
    <property type="component" value="Unassembled WGS sequence"/>
</dbReference>
<keyword evidence="5" id="KW-0811">Translocation</keyword>
<evidence type="ECO:0000313" key="7">
    <source>
        <dbReference type="Proteomes" id="UP000193136"/>
    </source>
</evidence>
<dbReference type="STRING" id="1969733.B5V00_12515"/>
<comment type="subcellular location">
    <subcellularLocation>
        <location evidence="5">Cell membrane</location>
        <topology evidence="5">Multi-pass membrane protein</topology>
    </subcellularLocation>
    <subcellularLocation>
        <location evidence="1">Membrane</location>
        <topology evidence="1">Multi-pass membrane protein</topology>
    </subcellularLocation>
</comment>
<feature type="transmembrane region" description="Helical" evidence="5">
    <location>
        <begin position="21"/>
        <end position="40"/>
    </location>
</feature>
<feature type="transmembrane region" description="Helical" evidence="5">
    <location>
        <begin position="198"/>
        <end position="215"/>
    </location>
</feature>
<dbReference type="Pfam" id="PF00902">
    <property type="entry name" value="TatC"/>
    <property type="match status" value="1"/>
</dbReference>
<dbReference type="InterPro" id="IPR019820">
    <property type="entry name" value="Sec-indep_translocase_CS"/>
</dbReference>
<feature type="transmembrane region" description="Helical" evidence="5">
    <location>
        <begin position="76"/>
        <end position="97"/>
    </location>
</feature>
<dbReference type="AlphaFoldDB" id="A0A1X0XZL6"/>
<dbReference type="PANTHER" id="PTHR30371:SF0">
    <property type="entry name" value="SEC-INDEPENDENT PROTEIN TRANSLOCASE PROTEIN TATC, CHLOROPLASTIC-RELATED"/>
    <property type="match status" value="1"/>
</dbReference>
<keyword evidence="5" id="KW-0813">Transport</keyword>
<comment type="caution">
    <text evidence="6">The sequence shown here is derived from an EMBL/GenBank/DDBJ whole genome shotgun (WGS) entry which is preliminary data.</text>
</comment>
<keyword evidence="2 5" id="KW-0812">Transmembrane</keyword>
<dbReference type="PRINTS" id="PR01840">
    <property type="entry name" value="TATCFAMILY"/>
</dbReference>
<dbReference type="RefSeq" id="WP_085011146.1">
    <property type="nucleotide sequence ID" value="NZ_NAAD01000016.1"/>
</dbReference>